<dbReference type="VEuPathDB" id="FungiDB:LEMA_uP036920.1"/>
<name>E4ZQL3_LEPMJ</name>
<dbReference type="HOGENOM" id="CLU_3175524_0_0_1"/>
<dbReference type="InParanoid" id="E4ZQL3"/>
<dbReference type="EMBL" id="FP929116">
    <property type="protein sequence ID" value="CBX94018.1"/>
    <property type="molecule type" value="Genomic_DNA"/>
</dbReference>
<accession>E4ZQL3</accession>
<feature type="region of interest" description="Disordered" evidence="1">
    <location>
        <begin position="24"/>
        <end position="47"/>
    </location>
</feature>
<reference evidence="3" key="1">
    <citation type="journal article" date="2011" name="Nat. Commun.">
        <title>Effector diversification within compartments of the Leptosphaeria maculans genome affected by Repeat-Induced Point mutations.</title>
        <authorList>
            <person name="Rouxel T."/>
            <person name="Grandaubert J."/>
            <person name="Hane J.K."/>
            <person name="Hoede C."/>
            <person name="van de Wouw A.P."/>
            <person name="Couloux A."/>
            <person name="Dominguez V."/>
            <person name="Anthouard V."/>
            <person name="Bally P."/>
            <person name="Bourras S."/>
            <person name="Cozijnsen A.J."/>
            <person name="Ciuffetti L.M."/>
            <person name="Degrave A."/>
            <person name="Dilmaghani A."/>
            <person name="Duret L."/>
            <person name="Fudal I."/>
            <person name="Goodwin S.B."/>
            <person name="Gout L."/>
            <person name="Glaser N."/>
            <person name="Linglin J."/>
            <person name="Kema G.H.J."/>
            <person name="Lapalu N."/>
            <person name="Lawrence C.B."/>
            <person name="May K."/>
            <person name="Meyer M."/>
            <person name="Ollivier B."/>
            <person name="Poulain J."/>
            <person name="Schoch C.L."/>
            <person name="Simon A."/>
            <person name="Spatafora J.W."/>
            <person name="Stachowiak A."/>
            <person name="Turgeon B.G."/>
            <person name="Tyler B.M."/>
            <person name="Vincent D."/>
            <person name="Weissenbach J."/>
            <person name="Amselem J."/>
            <person name="Quesneville H."/>
            <person name="Oliver R.P."/>
            <person name="Wincker P."/>
            <person name="Balesdent M.-H."/>
            <person name="Howlett B.J."/>
        </authorList>
    </citation>
    <scope>NUCLEOTIDE SEQUENCE [LARGE SCALE GENOMIC DNA]</scope>
    <source>
        <strain evidence="3">JN3 / isolate v23.1.3 / race Av1-4-5-6-7-8</strain>
    </source>
</reference>
<keyword evidence="3" id="KW-1185">Reference proteome</keyword>
<evidence type="ECO:0000313" key="3">
    <source>
        <dbReference type="Proteomes" id="UP000002668"/>
    </source>
</evidence>
<dbReference type="Proteomes" id="UP000002668">
    <property type="component" value="Genome"/>
</dbReference>
<sequence>MIRTRGVKESVVARLHGRGIEVGRKMDGSTERHGPARNVANQQLYTS</sequence>
<proteinExistence type="predicted"/>
<feature type="compositionally biased region" description="Basic and acidic residues" evidence="1">
    <location>
        <begin position="24"/>
        <end position="34"/>
    </location>
</feature>
<dbReference type="AlphaFoldDB" id="E4ZQL3"/>
<organism evidence="3">
    <name type="scientific">Leptosphaeria maculans (strain JN3 / isolate v23.1.3 / race Av1-4-5-6-7-8)</name>
    <name type="common">Blackleg fungus</name>
    <name type="synonym">Phoma lingam</name>
    <dbReference type="NCBI Taxonomy" id="985895"/>
    <lineage>
        <taxon>Eukaryota</taxon>
        <taxon>Fungi</taxon>
        <taxon>Dikarya</taxon>
        <taxon>Ascomycota</taxon>
        <taxon>Pezizomycotina</taxon>
        <taxon>Dothideomycetes</taxon>
        <taxon>Pleosporomycetidae</taxon>
        <taxon>Pleosporales</taxon>
        <taxon>Pleosporineae</taxon>
        <taxon>Leptosphaeriaceae</taxon>
        <taxon>Plenodomus</taxon>
        <taxon>Plenodomus lingam/Leptosphaeria maculans species complex</taxon>
    </lineage>
</organism>
<evidence type="ECO:0000256" key="1">
    <source>
        <dbReference type="SAM" id="MobiDB-lite"/>
    </source>
</evidence>
<gene>
    <name evidence="2" type="ORF">LEMA_uP036920.1</name>
</gene>
<protein>
    <submittedName>
        <fullName evidence="2">Predicted protein</fullName>
    </submittedName>
</protein>
<evidence type="ECO:0000313" key="2">
    <source>
        <dbReference type="EMBL" id="CBX94018.1"/>
    </source>
</evidence>